<dbReference type="EMBL" id="AUZM01000013">
    <property type="protein sequence ID" value="ERT08227.1"/>
    <property type="molecule type" value="Genomic_DNA"/>
</dbReference>
<dbReference type="GO" id="GO:0009103">
    <property type="term" value="P:lipopolysaccharide biosynthetic process"/>
    <property type="evidence" value="ECO:0007669"/>
    <property type="project" value="TreeGrafter"/>
</dbReference>
<keyword evidence="7" id="KW-0460">Magnesium</keyword>
<keyword evidence="10" id="KW-1185">Reference proteome</keyword>
<dbReference type="Proteomes" id="UP000017127">
    <property type="component" value="Unassembled WGS sequence"/>
</dbReference>
<feature type="binding site" evidence="7">
    <location>
        <position position="162"/>
    </location>
    <ligand>
        <name>Mg(2+)</name>
        <dbReference type="ChEBI" id="CHEBI:18420"/>
    </ligand>
</feature>
<keyword evidence="3 9" id="KW-0808">Transferase</keyword>
<comment type="subcellular location">
    <subcellularLocation>
        <location evidence="1">Cell membrane</location>
        <topology evidence="1">Multi-pass membrane protein</topology>
    </subcellularLocation>
</comment>
<feature type="transmembrane region" description="Helical" evidence="8">
    <location>
        <begin position="170"/>
        <end position="189"/>
    </location>
</feature>
<evidence type="ECO:0000313" key="9">
    <source>
        <dbReference type="EMBL" id="ERT08227.1"/>
    </source>
</evidence>
<dbReference type="AlphaFoldDB" id="U7QLR6"/>
<keyword evidence="2" id="KW-1003">Cell membrane</keyword>
<feature type="transmembrane region" description="Helical" evidence="8">
    <location>
        <begin position="308"/>
        <end position="336"/>
    </location>
</feature>
<evidence type="ECO:0000256" key="4">
    <source>
        <dbReference type="ARBA" id="ARBA00022692"/>
    </source>
</evidence>
<keyword evidence="4 8" id="KW-0812">Transmembrane</keyword>
<evidence type="ECO:0000256" key="1">
    <source>
        <dbReference type="ARBA" id="ARBA00004651"/>
    </source>
</evidence>
<keyword evidence="6 8" id="KW-0472">Membrane</keyword>
<dbReference type="GO" id="GO:0005886">
    <property type="term" value="C:plasma membrane"/>
    <property type="evidence" value="ECO:0007669"/>
    <property type="project" value="UniProtKB-SubCell"/>
</dbReference>
<accession>U7QLR6</accession>
<protein>
    <submittedName>
        <fullName evidence="9">Glycosyl transferase 4 family protein</fullName>
    </submittedName>
</protein>
<evidence type="ECO:0000313" key="10">
    <source>
        <dbReference type="Proteomes" id="UP000017127"/>
    </source>
</evidence>
<dbReference type="RefSeq" id="WP_023065653.1">
    <property type="nucleotide sequence ID" value="NZ_AUZM01000013.1"/>
</dbReference>
<dbReference type="OrthoDB" id="9805475at2"/>
<evidence type="ECO:0000256" key="8">
    <source>
        <dbReference type="SAM" id="Phobius"/>
    </source>
</evidence>
<dbReference type="InterPro" id="IPR000715">
    <property type="entry name" value="Glycosyl_transferase_4"/>
</dbReference>
<organism evidence="9 10">
    <name type="scientific">Lyngbya aestuarii BL J</name>
    <dbReference type="NCBI Taxonomy" id="1348334"/>
    <lineage>
        <taxon>Bacteria</taxon>
        <taxon>Bacillati</taxon>
        <taxon>Cyanobacteriota</taxon>
        <taxon>Cyanophyceae</taxon>
        <taxon>Oscillatoriophycideae</taxon>
        <taxon>Oscillatoriales</taxon>
        <taxon>Microcoleaceae</taxon>
        <taxon>Lyngbya</taxon>
    </lineage>
</organism>
<dbReference type="CDD" id="cd06853">
    <property type="entry name" value="GT_WecA_like"/>
    <property type="match status" value="1"/>
</dbReference>
<dbReference type="PANTHER" id="PTHR22926:SF3">
    <property type="entry name" value="UNDECAPRENYL-PHOSPHATE ALPHA-N-ACETYLGLUCOSAMINYL 1-PHOSPHATE TRANSFERASE"/>
    <property type="match status" value="1"/>
</dbReference>
<keyword evidence="7" id="KW-0479">Metal-binding</keyword>
<sequence length="351" mass="37993">MVFFYPYGVAFILSILIVLLSTPLVRSIGLNTGYFDHPGERKIHDQPIVRLGGIAICLATLCSCLIVGLFDDFTRLPPVKILEFWGVIVGGFLFFLIGLIDDLSDLSPFTRLGLQFGVASLVWVVGVRIEFLPIPGLGLIPLGLLSLPITIIWLAGVVNAINWMDGLDGLAAGISGISACIMLVICLFINQPAAALIAIALATATLGFLRYNFNPAQIFMGDGGSYFIGFTLASLAVIGLMKTSDFSLVILPFLILVVPILDMLVVIIARLSDGKSPFYADRRHLHHRLLNRGLSQRLTVLYIYTLTLWVGCLALAIIGIPGGIFYGVGATGLLIYMSRNLGEHKQLTSVD</sequence>
<feature type="transmembrane region" description="Helical" evidence="8">
    <location>
        <begin position="82"/>
        <end position="100"/>
    </location>
</feature>
<evidence type="ECO:0000256" key="3">
    <source>
        <dbReference type="ARBA" id="ARBA00022679"/>
    </source>
</evidence>
<name>U7QLR6_9CYAN</name>
<feature type="transmembrane region" description="Helical" evidence="8">
    <location>
        <begin position="223"/>
        <end position="241"/>
    </location>
</feature>
<keyword evidence="5 8" id="KW-1133">Transmembrane helix</keyword>
<evidence type="ECO:0000256" key="6">
    <source>
        <dbReference type="ARBA" id="ARBA00023136"/>
    </source>
</evidence>
<proteinExistence type="predicted"/>
<feature type="transmembrane region" description="Helical" evidence="8">
    <location>
        <begin position="112"/>
        <end position="129"/>
    </location>
</feature>
<feature type="transmembrane region" description="Helical" evidence="8">
    <location>
        <begin position="51"/>
        <end position="70"/>
    </location>
</feature>
<reference evidence="9 10" key="1">
    <citation type="journal article" date="2013" name="Front. Microbiol.">
        <title>Comparative genomic analyses of the cyanobacterium, Lyngbya aestuarii BL J, a powerful hydrogen producer.</title>
        <authorList>
            <person name="Kothari A."/>
            <person name="Vaughn M."/>
            <person name="Garcia-Pichel F."/>
        </authorList>
    </citation>
    <scope>NUCLEOTIDE SEQUENCE [LARGE SCALE GENOMIC DNA]</scope>
    <source>
        <strain evidence="9 10">BL J</strain>
    </source>
</reference>
<dbReference type="GO" id="GO:0016780">
    <property type="term" value="F:phosphotransferase activity, for other substituted phosphate groups"/>
    <property type="evidence" value="ECO:0007669"/>
    <property type="project" value="InterPro"/>
</dbReference>
<feature type="binding site" evidence="7">
    <location>
        <position position="222"/>
    </location>
    <ligand>
        <name>Mg(2+)</name>
        <dbReference type="ChEBI" id="CHEBI:18420"/>
    </ligand>
</feature>
<dbReference type="PANTHER" id="PTHR22926">
    <property type="entry name" value="PHOSPHO-N-ACETYLMURAMOYL-PENTAPEPTIDE-TRANSFERASE"/>
    <property type="match status" value="1"/>
</dbReference>
<evidence type="ECO:0000256" key="2">
    <source>
        <dbReference type="ARBA" id="ARBA00022475"/>
    </source>
</evidence>
<comment type="cofactor">
    <cofactor evidence="7">
        <name>Mg(2+)</name>
        <dbReference type="ChEBI" id="CHEBI:18420"/>
    </cofactor>
</comment>
<feature type="transmembrane region" description="Helical" evidence="8">
    <location>
        <begin position="248"/>
        <end position="269"/>
    </location>
</feature>
<dbReference type="GO" id="GO:0071555">
    <property type="term" value="P:cell wall organization"/>
    <property type="evidence" value="ECO:0007669"/>
    <property type="project" value="TreeGrafter"/>
</dbReference>
<feature type="transmembrane region" description="Helical" evidence="8">
    <location>
        <begin position="194"/>
        <end position="211"/>
    </location>
</feature>
<comment type="caution">
    <text evidence="9">The sequence shown here is derived from an EMBL/GenBank/DDBJ whole genome shotgun (WGS) entry which is preliminary data.</text>
</comment>
<dbReference type="PATRIC" id="fig|1348334.3.peg.1778"/>
<evidence type="ECO:0000256" key="5">
    <source>
        <dbReference type="ARBA" id="ARBA00022989"/>
    </source>
</evidence>
<evidence type="ECO:0000256" key="7">
    <source>
        <dbReference type="PIRSR" id="PIRSR600715-1"/>
    </source>
</evidence>
<dbReference type="Pfam" id="PF00953">
    <property type="entry name" value="Glycos_transf_4"/>
    <property type="match status" value="1"/>
</dbReference>
<dbReference type="GO" id="GO:0044038">
    <property type="term" value="P:cell wall macromolecule biosynthetic process"/>
    <property type="evidence" value="ECO:0007669"/>
    <property type="project" value="TreeGrafter"/>
</dbReference>
<dbReference type="GO" id="GO:0046872">
    <property type="term" value="F:metal ion binding"/>
    <property type="evidence" value="ECO:0007669"/>
    <property type="project" value="UniProtKB-KW"/>
</dbReference>
<feature type="transmembrane region" description="Helical" evidence="8">
    <location>
        <begin position="136"/>
        <end position="158"/>
    </location>
</feature>
<gene>
    <name evidence="9" type="ORF">M595_1824</name>
</gene>